<protein>
    <submittedName>
        <fullName evidence="3">Suppressor protein SRP40-like</fullName>
    </submittedName>
</protein>
<proteinExistence type="predicted"/>
<dbReference type="GeneID" id="116307472"/>
<sequence length="264" mass="29744">MENPEKLVSEMDSTSSENKAPQEKTFEWNKQDDSRTAGPSSTSSPCLTTNRTEMSPSEWEFVTYREIPYEPFEFWDELRNQTPTRNIVVTSSRLRALNPRILADFDENADKVLMEHDETQILPENVSDNEDNAALNEDVSPVNSNRSKNSSNYSSDSEIQSPEDGSSEDSDFSLHSSLHSSLLSSDSDSWIGRSRRARRRSTRRLARKIDSSSGSSDSLDEVFSGRKSEFEESLLDTSSISDMSDVSVAGVFDSDDDLFSWRDS</sequence>
<dbReference type="KEGG" id="aten:116307472"/>
<feature type="region of interest" description="Disordered" evidence="1">
    <location>
        <begin position="1"/>
        <end position="55"/>
    </location>
</feature>
<feature type="region of interest" description="Disordered" evidence="1">
    <location>
        <begin position="202"/>
        <end position="222"/>
    </location>
</feature>
<feature type="compositionally biased region" description="Polar residues" evidence="1">
    <location>
        <begin position="37"/>
        <end position="55"/>
    </location>
</feature>
<organism evidence="2 3">
    <name type="scientific">Actinia tenebrosa</name>
    <name type="common">Australian red waratah sea anemone</name>
    <dbReference type="NCBI Taxonomy" id="6105"/>
    <lineage>
        <taxon>Eukaryota</taxon>
        <taxon>Metazoa</taxon>
        <taxon>Cnidaria</taxon>
        <taxon>Anthozoa</taxon>
        <taxon>Hexacorallia</taxon>
        <taxon>Actiniaria</taxon>
        <taxon>Actiniidae</taxon>
        <taxon>Actinia</taxon>
    </lineage>
</organism>
<evidence type="ECO:0000256" key="1">
    <source>
        <dbReference type="SAM" id="MobiDB-lite"/>
    </source>
</evidence>
<dbReference type="OrthoDB" id="10424328at2759"/>
<dbReference type="RefSeq" id="XP_031573600.1">
    <property type="nucleotide sequence ID" value="XM_031717740.1"/>
</dbReference>
<name>A0A6P8J9U2_ACTTE</name>
<reference evidence="3" key="1">
    <citation type="submission" date="2025-08" db="UniProtKB">
        <authorList>
            <consortium name="RefSeq"/>
        </authorList>
    </citation>
    <scope>IDENTIFICATION</scope>
    <source>
        <tissue evidence="3">Tentacle</tissue>
    </source>
</reference>
<evidence type="ECO:0000313" key="3">
    <source>
        <dbReference type="RefSeq" id="XP_031573600.1"/>
    </source>
</evidence>
<dbReference type="Proteomes" id="UP000515163">
    <property type="component" value="Unplaced"/>
</dbReference>
<accession>A0A6P8J9U2</accession>
<gene>
    <name evidence="3" type="primary">LOC116307472</name>
</gene>
<dbReference type="AlphaFoldDB" id="A0A6P8J9U2"/>
<feature type="compositionally biased region" description="Basic and acidic residues" evidence="1">
    <location>
        <begin position="20"/>
        <end position="35"/>
    </location>
</feature>
<keyword evidence="2" id="KW-1185">Reference proteome</keyword>
<feature type="region of interest" description="Disordered" evidence="1">
    <location>
        <begin position="121"/>
        <end position="173"/>
    </location>
</feature>
<evidence type="ECO:0000313" key="2">
    <source>
        <dbReference type="Proteomes" id="UP000515163"/>
    </source>
</evidence>
<feature type="compositionally biased region" description="Low complexity" evidence="1">
    <location>
        <begin position="140"/>
        <end position="160"/>
    </location>
</feature>
<dbReference type="InParanoid" id="A0A6P8J9U2"/>